<dbReference type="Proteomes" id="UP001054821">
    <property type="component" value="Chromosome 5"/>
</dbReference>
<gene>
    <name evidence="5" type="ORF">ALMOND_2B029439</name>
    <name evidence="4" type="ORF">L3X38_028485</name>
</gene>
<evidence type="ECO:0000313" key="7">
    <source>
        <dbReference type="Proteomes" id="UP001054821"/>
    </source>
</evidence>
<dbReference type="Gramene" id="VVA31153">
    <property type="protein sequence ID" value="VVA31153"/>
    <property type="gene ID" value="Prudul26B029439"/>
</dbReference>
<evidence type="ECO:0000313" key="4">
    <source>
        <dbReference type="EMBL" id="KAI5329088.1"/>
    </source>
</evidence>
<evidence type="ECO:0000256" key="2">
    <source>
        <dbReference type="ARBA" id="ARBA00023157"/>
    </source>
</evidence>
<dbReference type="PANTHER" id="PTHR32444:SF247">
    <property type="entry name" value="OS01G0958200 PROTEIN"/>
    <property type="match status" value="1"/>
</dbReference>
<dbReference type="EMBL" id="JAJFAZ020000005">
    <property type="protein sequence ID" value="KAI5329088.1"/>
    <property type="molecule type" value="Genomic_DNA"/>
</dbReference>
<dbReference type="Proteomes" id="UP000327085">
    <property type="component" value="Chromosome 5"/>
</dbReference>
<evidence type="ECO:0000259" key="3">
    <source>
        <dbReference type="PROSITE" id="PS50948"/>
    </source>
</evidence>
<dbReference type="PROSITE" id="PS50948">
    <property type="entry name" value="PAN"/>
    <property type="match status" value="2"/>
</dbReference>
<dbReference type="GO" id="GO:0048544">
    <property type="term" value="P:recognition of pollen"/>
    <property type="evidence" value="ECO:0007669"/>
    <property type="project" value="InterPro"/>
</dbReference>
<dbReference type="InterPro" id="IPR003609">
    <property type="entry name" value="Pan_app"/>
</dbReference>
<reference evidence="4 7" key="3">
    <citation type="journal article" date="2022" name="G3 (Bethesda)">
        <title>Whole-genome sequence and methylome profiling of the almond [Prunus dulcis (Mill.) D.A. Webb] cultivar 'Nonpareil'.</title>
        <authorList>
            <person name="D'Amico-Willman K.M."/>
            <person name="Ouma W.Z."/>
            <person name="Meulia T."/>
            <person name="Sideli G.M."/>
            <person name="Gradziel T.M."/>
            <person name="Fresnedo-Ramirez J."/>
        </authorList>
    </citation>
    <scope>NUCLEOTIDE SEQUENCE [LARGE SCALE GENOMIC DNA]</scope>
    <source>
        <strain evidence="4">Clone GOH B32 T37-40</strain>
    </source>
</reference>
<sequence>MELKECEMLCMKNCSRTAFGNLDTRDGGSGCLLWFSELIDVRNFTENGQDIYFRMAASELESESPDIVQIKRNRPFTGSSGVLKLSSPGILVPVDHKNTTDGNGHNDPDNILWQSFDYPGDTLIPGHYAYQLGPYGYHELILREDSVIKYRTAPWNGIQFSGMHNLNPTYDFVLDNDDEVYYGYKLLNSSTLFRLALTRDGFGLSCIGSDGNQGWVVYLISTTDICDKYGICGPNGACIGDIFKKYSGVKLPSTEQSWYNTSMNLKECEMMCMNNCSCTAFSNLDVRDGGRGCLIWFSEMAVASIATSVLCECKLRVCFEYI</sequence>
<protein>
    <submittedName>
        <fullName evidence="5">PREDICTED: G-type lectin S-receptor</fullName>
    </submittedName>
</protein>
<organism evidence="5 6">
    <name type="scientific">Prunus dulcis</name>
    <name type="common">Almond</name>
    <name type="synonym">Amygdalus dulcis</name>
    <dbReference type="NCBI Taxonomy" id="3755"/>
    <lineage>
        <taxon>Eukaryota</taxon>
        <taxon>Viridiplantae</taxon>
        <taxon>Streptophyta</taxon>
        <taxon>Embryophyta</taxon>
        <taxon>Tracheophyta</taxon>
        <taxon>Spermatophyta</taxon>
        <taxon>Magnoliopsida</taxon>
        <taxon>eudicotyledons</taxon>
        <taxon>Gunneridae</taxon>
        <taxon>Pentapetalae</taxon>
        <taxon>rosids</taxon>
        <taxon>fabids</taxon>
        <taxon>Rosales</taxon>
        <taxon>Rosaceae</taxon>
        <taxon>Amygdaloideae</taxon>
        <taxon>Amygdaleae</taxon>
        <taxon>Prunus</taxon>
    </lineage>
</organism>
<evidence type="ECO:0000313" key="5">
    <source>
        <dbReference type="EMBL" id="VVA31153.1"/>
    </source>
</evidence>
<feature type="domain" description="Apple" evidence="3">
    <location>
        <begin position="238"/>
        <end position="318"/>
    </location>
</feature>
<dbReference type="EMBL" id="CABIKO010000207">
    <property type="protein sequence ID" value="VVA31153.1"/>
    <property type="molecule type" value="Genomic_DNA"/>
</dbReference>
<dbReference type="AlphaFoldDB" id="A0A5E4FUJ9"/>
<name>A0A5E4FUJ9_PRUDU</name>
<dbReference type="SMART" id="SM00473">
    <property type="entry name" value="PAN_AP"/>
    <property type="match status" value="1"/>
</dbReference>
<dbReference type="GO" id="GO:0030246">
    <property type="term" value="F:carbohydrate binding"/>
    <property type="evidence" value="ECO:0007669"/>
    <property type="project" value="UniProtKB-KW"/>
</dbReference>
<keyword evidence="7" id="KW-1185">Reference proteome</keyword>
<accession>A0A5E4FUJ9</accession>
<evidence type="ECO:0000256" key="1">
    <source>
        <dbReference type="ARBA" id="ARBA00022729"/>
    </source>
</evidence>
<dbReference type="InParanoid" id="A0A5E4FUJ9"/>
<evidence type="ECO:0000313" key="6">
    <source>
        <dbReference type="Proteomes" id="UP000327085"/>
    </source>
</evidence>
<dbReference type="PANTHER" id="PTHR32444">
    <property type="entry name" value="BULB-TYPE LECTIN DOMAIN-CONTAINING PROTEIN"/>
    <property type="match status" value="1"/>
</dbReference>
<dbReference type="InterPro" id="IPR036426">
    <property type="entry name" value="Bulb-type_lectin_dom_sf"/>
</dbReference>
<dbReference type="SUPFAM" id="SSF51110">
    <property type="entry name" value="alpha-D-mannose-specific plant lectins"/>
    <property type="match status" value="1"/>
</dbReference>
<dbReference type="Pfam" id="PF08276">
    <property type="entry name" value="PAN_2"/>
    <property type="match status" value="2"/>
</dbReference>
<feature type="domain" description="Apple" evidence="3">
    <location>
        <begin position="1"/>
        <end position="57"/>
    </location>
</feature>
<dbReference type="CDD" id="cd01098">
    <property type="entry name" value="PAN_AP_plant"/>
    <property type="match status" value="2"/>
</dbReference>
<keyword evidence="5" id="KW-0675">Receptor</keyword>
<keyword evidence="2" id="KW-1015">Disulfide bond</keyword>
<keyword evidence="1" id="KW-0732">Signal</keyword>
<reference evidence="6" key="2">
    <citation type="journal article" date="2020" name="Plant J.">
        <title>Transposons played a major role in the diversification between the closely related almond and peach genomes: results from the almond genome sequence.</title>
        <authorList>
            <person name="Alioto T."/>
            <person name="Alexiou K.G."/>
            <person name="Bardil A."/>
            <person name="Barteri F."/>
            <person name="Castanera R."/>
            <person name="Cruz F."/>
            <person name="Dhingra A."/>
            <person name="Duval H."/>
            <person name="Fernandez I Marti A."/>
            <person name="Frias L."/>
            <person name="Galan B."/>
            <person name="Garcia J.L."/>
            <person name="Howad W."/>
            <person name="Gomez-Garrido J."/>
            <person name="Gut M."/>
            <person name="Julca I."/>
            <person name="Morata J."/>
            <person name="Puigdomenech P."/>
            <person name="Ribeca P."/>
            <person name="Rubio Cabetas M.J."/>
            <person name="Vlasova A."/>
            <person name="Wirthensohn M."/>
            <person name="Garcia-Mas J."/>
            <person name="Gabaldon T."/>
            <person name="Casacuberta J.M."/>
            <person name="Arus P."/>
        </authorList>
    </citation>
    <scope>NUCLEOTIDE SEQUENCE [LARGE SCALE GENOMIC DNA]</scope>
    <source>
        <strain evidence="6">cv. Texas</strain>
    </source>
</reference>
<proteinExistence type="predicted"/>
<reference evidence="5" key="1">
    <citation type="submission" date="2019-07" db="EMBL/GenBank/DDBJ databases">
        <authorList>
            <person name="Alioto T."/>
            <person name="Alioto T."/>
            <person name="Gomez Garrido J."/>
        </authorList>
    </citation>
    <scope>NUCLEOTIDE SEQUENCE</scope>
</reference>
<keyword evidence="5" id="KW-0430">Lectin</keyword>